<name>A0A512D8I5_9CELL</name>
<dbReference type="EMBL" id="BJYY01000001">
    <property type="protein sequence ID" value="GEO32779.1"/>
    <property type="molecule type" value="Genomic_DNA"/>
</dbReference>
<dbReference type="Pfam" id="PF14012">
    <property type="entry name" value="DUF4229"/>
    <property type="match status" value="1"/>
</dbReference>
<reference evidence="3 4" key="1">
    <citation type="submission" date="2019-07" db="EMBL/GenBank/DDBJ databases">
        <title>Whole genome shotgun sequence of Cellulomonas aerilata NBRC 106308.</title>
        <authorList>
            <person name="Hosoyama A."/>
            <person name="Uohara A."/>
            <person name="Ohji S."/>
            <person name="Ichikawa N."/>
        </authorList>
    </citation>
    <scope>NUCLEOTIDE SEQUENCE [LARGE SCALE GENOMIC DNA]</scope>
    <source>
        <strain evidence="3 4">NBRC 106308</strain>
    </source>
</reference>
<keyword evidence="2" id="KW-0472">Membrane</keyword>
<protein>
    <recommendedName>
        <fullName evidence="5">DUF4229 domain-containing protein</fullName>
    </recommendedName>
</protein>
<feature type="compositionally biased region" description="Basic and acidic residues" evidence="1">
    <location>
        <begin position="76"/>
        <end position="87"/>
    </location>
</feature>
<feature type="transmembrane region" description="Helical" evidence="2">
    <location>
        <begin position="26"/>
        <end position="44"/>
    </location>
</feature>
<feature type="region of interest" description="Disordered" evidence="1">
    <location>
        <begin position="60"/>
        <end position="106"/>
    </location>
</feature>
<keyword evidence="4" id="KW-1185">Reference proteome</keyword>
<evidence type="ECO:0000256" key="2">
    <source>
        <dbReference type="SAM" id="Phobius"/>
    </source>
</evidence>
<accession>A0A512D8I5</accession>
<evidence type="ECO:0000313" key="3">
    <source>
        <dbReference type="EMBL" id="GEO32779.1"/>
    </source>
</evidence>
<evidence type="ECO:0008006" key="5">
    <source>
        <dbReference type="Google" id="ProtNLM"/>
    </source>
</evidence>
<keyword evidence="2" id="KW-0812">Transmembrane</keyword>
<sequence>MTYSALRLGLLAACFALGYWAGLRTWLLLLVATFSAWGLSYVLLARQREAAAVHLAERAARRAGGGRRFPAAAESDAAHEDALDDAARSGAAAPPVPDDEPGRDRP</sequence>
<dbReference type="InterPro" id="IPR025323">
    <property type="entry name" value="DUF4229"/>
</dbReference>
<evidence type="ECO:0000313" key="4">
    <source>
        <dbReference type="Proteomes" id="UP000321181"/>
    </source>
</evidence>
<comment type="caution">
    <text evidence="3">The sequence shown here is derived from an EMBL/GenBank/DDBJ whole genome shotgun (WGS) entry which is preliminary data.</text>
</comment>
<dbReference type="Proteomes" id="UP000321181">
    <property type="component" value="Unassembled WGS sequence"/>
</dbReference>
<keyword evidence="2" id="KW-1133">Transmembrane helix</keyword>
<gene>
    <name evidence="3" type="ORF">CAE01nite_05040</name>
</gene>
<organism evidence="3 4">
    <name type="scientific">Cellulomonas aerilata</name>
    <dbReference type="NCBI Taxonomy" id="515326"/>
    <lineage>
        <taxon>Bacteria</taxon>
        <taxon>Bacillati</taxon>
        <taxon>Actinomycetota</taxon>
        <taxon>Actinomycetes</taxon>
        <taxon>Micrococcales</taxon>
        <taxon>Cellulomonadaceae</taxon>
        <taxon>Cellulomonas</taxon>
    </lineage>
</organism>
<proteinExistence type="predicted"/>
<evidence type="ECO:0000256" key="1">
    <source>
        <dbReference type="SAM" id="MobiDB-lite"/>
    </source>
</evidence>
<dbReference type="AlphaFoldDB" id="A0A512D8I5"/>